<accession>A0A3P6S2Q2</accession>
<sequence>MGAPVRQRIPQALQKRRLLIRRPHNKMKTPQTAPTRLTQGARTSPPKLATSRKTDLLLRRMDCQLLRRLPRRSTVKRL</sequence>
<protein>
    <submittedName>
        <fullName evidence="2">Uncharacterized protein</fullName>
    </submittedName>
</protein>
<dbReference type="EMBL" id="UYRU01013743">
    <property type="protein sequence ID" value="VDK49451.1"/>
    <property type="molecule type" value="Genomic_DNA"/>
</dbReference>
<evidence type="ECO:0000256" key="1">
    <source>
        <dbReference type="SAM" id="MobiDB-lite"/>
    </source>
</evidence>
<evidence type="ECO:0000313" key="2">
    <source>
        <dbReference type="EMBL" id="VDK49451.1"/>
    </source>
</evidence>
<reference evidence="2 3" key="1">
    <citation type="submission" date="2018-11" db="EMBL/GenBank/DDBJ databases">
        <authorList>
            <consortium name="Pathogen Informatics"/>
        </authorList>
    </citation>
    <scope>NUCLEOTIDE SEQUENCE [LARGE SCALE GENOMIC DNA]</scope>
</reference>
<dbReference type="Proteomes" id="UP000281553">
    <property type="component" value="Unassembled WGS sequence"/>
</dbReference>
<organism evidence="2 3">
    <name type="scientific">Dibothriocephalus latus</name>
    <name type="common">Fish tapeworm</name>
    <name type="synonym">Diphyllobothrium latum</name>
    <dbReference type="NCBI Taxonomy" id="60516"/>
    <lineage>
        <taxon>Eukaryota</taxon>
        <taxon>Metazoa</taxon>
        <taxon>Spiralia</taxon>
        <taxon>Lophotrochozoa</taxon>
        <taxon>Platyhelminthes</taxon>
        <taxon>Cestoda</taxon>
        <taxon>Eucestoda</taxon>
        <taxon>Diphyllobothriidea</taxon>
        <taxon>Diphyllobothriidae</taxon>
        <taxon>Dibothriocephalus</taxon>
    </lineage>
</organism>
<name>A0A3P6S2Q2_DIBLA</name>
<feature type="compositionally biased region" description="Polar residues" evidence="1">
    <location>
        <begin position="28"/>
        <end position="42"/>
    </location>
</feature>
<keyword evidence="3" id="KW-1185">Reference proteome</keyword>
<evidence type="ECO:0000313" key="3">
    <source>
        <dbReference type="Proteomes" id="UP000281553"/>
    </source>
</evidence>
<gene>
    <name evidence="2" type="ORF">DILT_LOCUS1724</name>
</gene>
<feature type="region of interest" description="Disordered" evidence="1">
    <location>
        <begin position="22"/>
        <end position="54"/>
    </location>
</feature>
<proteinExistence type="predicted"/>
<dbReference type="AlphaFoldDB" id="A0A3P6S2Q2"/>